<dbReference type="CDD" id="cd00207">
    <property type="entry name" value="fer2"/>
    <property type="match status" value="1"/>
</dbReference>
<dbReference type="PANTHER" id="PTHR47354:SF1">
    <property type="entry name" value="CARNITINE MONOOXYGENASE REDUCTASE SUBUNIT"/>
    <property type="match status" value="1"/>
</dbReference>
<dbReference type="InterPro" id="IPR001041">
    <property type="entry name" value="2Fe-2S_ferredoxin-type"/>
</dbReference>
<dbReference type="InterPro" id="IPR036010">
    <property type="entry name" value="2Fe-2S_ferredoxin-like_sf"/>
</dbReference>
<dbReference type="InterPro" id="IPR012675">
    <property type="entry name" value="Beta-grasp_dom_sf"/>
</dbReference>
<feature type="domain" description="2Fe-2S ferredoxin-type" evidence="8">
    <location>
        <begin position="249"/>
        <end position="332"/>
    </location>
</feature>
<dbReference type="PROSITE" id="PS51384">
    <property type="entry name" value="FAD_FR"/>
    <property type="match status" value="1"/>
</dbReference>
<keyword evidence="7" id="KW-0411">Iron-sulfur</keyword>
<evidence type="ECO:0000256" key="5">
    <source>
        <dbReference type="ARBA" id="ARBA00023002"/>
    </source>
</evidence>
<evidence type="ECO:0000256" key="3">
    <source>
        <dbReference type="ARBA" id="ARBA00022714"/>
    </source>
</evidence>
<dbReference type="InterPro" id="IPR050415">
    <property type="entry name" value="MRET"/>
</dbReference>
<dbReference type="PROSITE" id="PS00197">
    <property type="entry name" value="2FE2S_FER_1"/>
    <property type="match status" value="1"/>
</dbReference>
<keyword evidence="11" id="KW-1185">Reference proteome</keyword>
<evidence type="ECO:0000313" key="11">
    <source>
        <dbReference type="Proteomes" id="UP001621418"/>
    </source>
</evidence>
<keyword evidence="5" id="KW-0560">Oxidoreductase</keyword>
<evidence type="ECO:0000256" key="4">
    <source>
        <dbReference type="ARBA" id="ARBA00022723"/>
    </source>
</evidence>
<dbReference type="Proteomes" id="UP001621418">
    <property type="component" value="Chromosome"/>
</dbReference>
<dbReference type="PRINTS" id="PR00409">
    <property type="entry name" value="PHDIOXRDTASE"/>
</dbReference>
<evidence type="ECO:0000313" key="10">
    <source>
        <dbReference type="EMBL" id="WTY39655.1"/>
    </source>
</evidence>
<dbReference type="InterPro" id="IPR039261">
    <property type="entry name" value="FNR_nucleotide-bd"/>
</dbReference>
<accession>A0ABZ1NI00</accession>
<evidence type="ECO:0000259" key="8">
    <source>
        <dbReference type="PROSITE" id="PS51085"/>
    </source>
</evidence>
<evidence type="ECO:0000256" key="6">
    <source>
        <dbReference type="ARBA" id="ARBA00023004"/>
    </source>
</evidence>
<keyword evidence="4" id="KW-0479">Metal-binding</keyword>
<comment type="cofactor">
    <cofactor evidence="1">
        <name>FAD</name>
        <dbReference type="ChEBI" id="CHEBI:57692"/>
    </cofactor>
</comment>
<sequence>MRVIGAAVDVYKKVFTQPTLSPPRPVRHNGFDLDVRVEAVHAEAADVVSLTLAGVEGGSLPSWRPGSHIDVFLASGRQRQYSLCGDPRDRHRYRIAVRRLDDGDGGSREMHALRSGDRLRIRGPRNAFTFVETAPSYLFIAGGIGITPILPMARAAGARGRLVYLGRSRATMPFLGELPAGTDVRPDDEFGTPDLPALLATAAGGAAVYVCGPAPVLDAAQRSLFALNPTASLHTELFSARPVTDGEEFDVTLARSGETLRVGSTETALDAIRRARPDVAYSCRQGFCGSCKTKVVAGEIDHRDRLLPAGERADQMLTCVSRSAGGALTLDL</sequence>
<dbReference type="Gene3D" id="3.40.50.80">
    <property type="entry name" value="Nucleotide-binding domain of ferredoxin-NADP reductase (FNR) module"/>
    <property type="match status" value="1"/>
</dbReference>
<dbReference type="SUPFAM" id="SSF63380">
    <property type="entry name" value="Riboflavin synthase domain-like"/>
    <property type="match status" value="1"/>
</dbReference>
<evidence type="ECO:0000259" key="9">
    <source>
        <dbReference type="PROSITE" id="PS51384"/>
    </source>
</evidence>
<keyword evidence="2" id="KW-0285">Flavoprotein</keyword>
<dbReference type="SUPFAM" id="SSF54292">
    <property type="entry name" value="2Fe-2S ferredoxin-like"/>
    <property type="match status" value="1"/>
</dbReference>
<organism evidence="10 11">
    <name type="scientific">Nocardia salmonicida</name>
    <dbReference type="NCBI Taxonomy" id="53431"/>
    <lineage>
        <taxon>Bacteria</taxon>
        <taxon>Bacillati</taxon>
        <taxon>Actinomycetota</taxon>
        <taxon>Actinomycetes</taxon>
        <taxon>Mycobacteriales</taxon>
        <taxon>Nocardiaceae</taxon>
        <taxon>Nocardia</taxon>
    </lineage>
</organism>
<dbReference type="InterPro" id="IPR017938">
    <property type="entry name" value="Riboflavin_synthase-like_b-brl"/>
</dbReference>
<dbReference type="EMBL" id="CP109527">
    <property type="protein sequence ID" value="WTY39655.1"/>
    <property type="molecule type" value="Genomic_DNA"/>
</dbReference>
<dbReference type="InterPro" id="IPR006058">
    <property type="entry name" value="2Fe2S_fd_BS"/>
</dbReference>
<keyword evidence="6" id="KW-0408">Iron</keyword>
<protein>
    <submittedName>
        <fullName evidence="10">PDR/VanB family oxidoreductase</fullName>
    </submittedName>
</protein>
<dbReference type="InterPro" id="IPR017927">
    <property type="entry name" value="FAD-bd_FR_type"/>
</dbReference>
<dbReference type="Gene3D" id="3.10.20.30">
    <property type="match status" value="1"/>
</dbReference>
<evidence type="ECO:0000256" key="2">
    <source>
        <dbReference type="ARBA" id="ARBA00022630"/>
    </source>
</evidence>
<dbReference type="CDD" id="cd06185">
    <property type="entry name" value="PDR_like"/>
    <property type="match status" value="1"/>
</dbReference>
<dbReference type="PROSITE" id="PS51085">
    <property type="entry name" value="2FE2S_FER_2"/>
    <property type="match status" value="1"/>
</dbReference>
<evidence type="ECO:0000256" key="7">
    <source>
        <dbReference type="ARBA" id="ARBA00023014"/>
    </source>
</evidence>
<proteinExistence type="predicted"/>
<name>A0ABZ1NI00_9NOCA</name>
<reference evidence="10 11" key="1">
    <citation type="submission" date="2022-10" db="EMBL/GenBank/DDBJ databases">
        <title>The complete genomes of actinobacterial strains from the NBC collection.</title>
        <authorList>
            <person name="Joergensen T.S."/>
            <person name="Alvarez Arevalo M."/>
            <person name="Sterndorff E.B."/>
            <person name="Faurdal D."/>
            <person name="Vuksanovic O."/>
            <person name="Mourched A.-S."/>
            <person name="Charusanti P."/>
            <person name="Shaw S."/>
            <person name="Blin K."/>
            <person name="Weber T."/>
        </authorList>
    </citation>
    <scope>NUCLEOTIDE SEQUENCE [LARGE SCALE GENOMIC DNA]</scope>
    <source>
        <strain evidence="10 11">NBC_01413</strain>
    </source>
</reference>
<feature type="domain" description="FAD-binding FR-type" evidence="9">
    <location>
        <begin position="30"/>
        <end position="131"/>
    </location>
</feature>
<dbReference type="Gene3D" id="2.40.30.10">
    <property type="entry name" value="Translation factors"/>
    <property type="match status" value="1"/>
</dbReference>
<dbReference type="Pfam" id="PF00111">
    <property type="entry name" value="Fer2"/>
    <property type="match status" value="1"/>
</dbReference>
<gene>
    <name evidence="10" type="ORF">OG308_17290</name>
</gene>
<dbReference type="SUPFAM" id="SSF52343">
    <property type="entry name" value="Ferredoxin reductase-like, C-terminal NADP-linked domain"/>
    <property type="match status" value="1"/>
</dbReference>
<keyword evidence="3" id="KW-0001">2Fe-2S</keyword>
<evidence type="ECO:0000256" key="1">
    <source>
        <dbReference type="ARBA" id="ARBA00001974"/>
    </source>
</evidence>
<dbReference type="PANTHER" id="PTHR47354">
    <property type="entry name" value="NADH OXIDOREDUCTASE HCR"/>
    <property type="match status" value="1"/>
</dbReference>